<dbReference type="AlphaFoldDB" id="A0A2U2DFE4"/>
<gene>
    <name evidence="2" type="ORF">DEM27_33175</name>
</gene>
<dbReference type="EMBL" id="QFBC01000042">
    <property type="protein sequence ID" value="PWE52037.1"/>
    <property type="molecule type" value="Genomic_DNA"/>
</dbReference>
<dbReference type="Gene3D" id="3.40.630.30">
    <property type="match status" value="1"/>
</dbReference>
<protein>
    <submittedName>
        <fullName evidence="2">GNAT family N-acetyltransferase</fullName>
    </submittedName>
</protein>
<evidence type="ECO:0000313" key="2">
    <source>
        <dbReference type="EMBL" id="PWE52037.1"/>
    </source>
</evidence>
<evidence type="ECO:0000259" key="1">
    <source>
        <dbReference type="PROSITE" id="PS51186"/>
    </source>
</evidence>
<dbReference type="PANTHER" id="PTHR43415:SF3">
    <property type="entry name" value="GNAT-FAMILY ACETYLTRANSFERASE"/>
    <property type="match status" value="1"/>
</dbReference>
<dbReference type="Pfam" id="PF13302">
    <property type="entry name" value="Acetyltransf_3"/>
    <property type="match status" value="1"/>
</dbReference>
<dbReference type="Proteomes" id="UP000245252">
    <property type="component" value="Unassembled WGS sequence"/>
</dbReference>
<sequence length="183" mass="20409">MPLLGVLKGKNLQLRQASADDVEARLSLGNHAEIIEMFGVSRGAVRPLTRDGALRWVQRLIDHPYAWVIEVGGRLVGEIRLDNVALHDRRASMAVGILDPTLLGQGLGSEAISLILRHAFADLQLHRVGVRVLAYNQRAIRAYEKCGFVIEGREREAAFVNGAWHDDVLMGVLEHEFLPFDWT</sequence>
<keyword evidence="2" id="KW-0808">Transferase</keyword>
<dbReference type="InterPro" id="IPR000182">
    <property type="entry name" value="GNAT_dom"/>
</dbReference>
<name>A0A2U2DFE4_9HYPH</name>
<dbReference type="PANTHER" id="PTHR43415">
    <property type="entry name" value="SPERMIDINE N(1)-ACETYLTRANSFERASE"/>
    <property type="match status" value="1"/>
</dbReference>
<keyword evidence="3" id="KW-1185">Reference proteome</keyword>
<accession>A0A2U2DFE4</accession>
<proteinExistence type="predicted"/>
<dbReference type="SUPFAM" id="SSF55729">
    <property type="entry name" value="Acyl-CoA N-acyltransferases (Nat)"/>
    <property type="match status" value="1"/>
</dbReference>
<feature type="domain" description="N-acetyltransferase" evidence="1">
    <location>
        <begin position="24"/>
        <end position="175"/>
    </location>
</feature>
<evidence type="ECO:0000313" key="3">
    <source>
        <dbReference type="Proteomes" id="UP000245252"/>
    </source>
</evidence>
<dbReference type="RefSeq" id="WP_109462494.1">
    <property type="nucleotide sequence ID" value="NZ_QFBC01000042.1"/>
</dbReference>
<dbReference type="OrthoDB" id="336415at2"/>
<comment type="caution">
    <text evidence="2">The sequence shown here is derived from an EMBL/GenBank/DDBJ whole genome shotgun (WGS) entry which is preliminary data.</text>
</comment>
<dbReference type="InterPro" id="IPR016181">
    <property type="entry name" value="Acyl_CoA_acyltransferase"/>
</dbReference>
<dbReference type="PROSITE" id="PS51186">
    <property type="entry name" value="GNAT"/>
    <property type="match status" value="1"/>
</dbReference>
<reference evidence="2 3" key="1">
    <citation type="submission" date="2018-05" db="EMBL/GenBank/DDBJ databases">
        <title>The draft genome of strain NS-104.</title>
        <authorList>
            <person name="Hang P."/>
            <person name="Jiang J."/>
        </authorList>
    </citation>
    <scope>NUCLEOTIDE SEQUENCE [LARGE SCALE GENOMIC DNA]</scope>
    <source>
        <strain evidence="2 3">NS-104</strain>
    </source>
</reference>
<dbReference type="GO" id="GO:0016747">
    <property type="term" value="F:acyltransferase activity, transferring groups other than amino-acyl groups"/>
    <property type="evidence" value="ECO:0007669"/>
    <property type="project" value="InterPro"/>
</dbReference>
<organism evidence="2 3">
    <name type="scientific">Metarhizobium album</name>
    <dbReference type="NCBI Taxonomy" id="2182425"/>
    <lineage>
        <taxon>Bacteria</taxon>
        <taxon>Pseudomonadati</taxon>
        <taxon>Pseudomonadota</taxon>
        <taxon>Alphaproteobacteria</taxon>
        <taxon>Hyphomicrobiales</taxon>
        <taxon>Rhizobiaceae</taxon>
        <taxon>Metarhizobium</taxon>
    </lineage>
</organism>